<dbReference type="InterPro" id="IPR050331">
    <property type="entry name" value="Zinc_finger"/>
</dbReference>
<keyword evidence="3" id="KW-0479">Metal-binding</keyword>
<feature type="compositionally biased region" description="Basic and acidic residues" evidence="12">
    <location>
        <begin position="204"/>
        <end position="226"/>
    </location>
</feature>
<dbReference type="FunFam" id="3.30.160.60:FF:000233">
    <property type="entry name" value="Putative zinc finger protein 362"/>
    <property type="match status" value="1"/>
</dbReference>
<evidence type="ECO:0000256" key="3">
    <source>
        <dbReference type="ARBA" id="ARBA00022723"/>
    </source>
</evidence>
<evidence type="ECO:0000256" key="6">
    <source>
        <dbReference type="ARBA" id="ARBA00022833"/>
    </source>
</evidence>
<feature type="domain" description="C2H2-type" evidence="13">
    <location>
        <begin position="283"/>
        <end position="312"/>
    </location>
</feature>
<comment type="subcellular location">
    <subcellularLocation>
        <location evidence="1">Nucleus</location>
    </subcellularLocation>
</comment>
<evidence type="ECO:0000256" key="4">
    <source>
        <dbReference type="ARBA" id="ARBA00022737"/>
    </source>
</evidence>
<name>A0A6P7JTL1_9TELE</name>
<dbReference type="AlphaFoldDB" id="A0A6P7JTL1"/>
<dbReference type="GO" id="GO:0010468">
    <property type="term" value="P:regulation of gene expression"/>
    <property type="evidence" value="ECO:0007669"/>
    <property type="project" value="TreeGrafter"/>
</dbReference>
<dbReference type="SMART" id="SM00355">
    <property type="entry name" value="ZnF_C2H2"/>
    <property type="match status" value="5"/>
</dbReference>
<dbReference type="FunFam" id="3.30.160.60:FF:000216">
    <property type="entry name" value="Zinc finger protein 384 like"/>
    <property type="match status" value="1"/>
</dbReference>
<dbReference type="RefSeq" id="XP_028280233.1">
    <property type="nucleotide sequence ID" value="XM_028424432.1"/>
</dbReference>
<comment type="similarity">
    <text evidence="2">Belongs to the krueppel C2H2-type zinc-finger protein family.</text>
</comment>
<dbReference type="SUPFAM" id="SSF57667">
    <property type="entry name" value="beta-beta-alpha zinc fingers"/>
    <property type="match status" value="3"/>
</dbReference>
<dbReference type="GO" id="GO:0003677">
    <property type="term" value="F:DNA binding"/>
    <property type="evidence" value="ECO:0007669"/>
    <property type="project" value="UniProtKB-KW"/>
</dbReference>
<proteinExistence type="inferred from homology"/>
<dbReference type="FunFam" id="3.30.160.60:FF:000377">
    <property type="entry name" value="zinc finger protein 362 isoform X4"/>
    <property type="match status" value="1"/>
</dbReference>
<dbReference type="PANTHER" id="PTHR16515">
    <property type="entry name" value="PR DOMAIN ZINC FINGER PROTEIN"/>
    <property type="match status" value="1"/>
</dbReference>
<evidence type="ECO:0000313" key="15">
    <source>
        <dbReference type="RefSeq" id="XP_028280233.1"/>
    </source>
</evidence>
<evidence type="ECO:0000259" key="13">
    <source>
        <dbReference type="PROSITE" id="PS50157"/>
    </source>
</evidence>
<dbReference type="CTD" id="568558"/>
<dbReference type="Pfam" id="PF00096">
    <property type="entry name" value="zf-C2H2"/>
    <property type="match status" value="5"/>
</dbReference>
<dbReference type="FunFam" id="3.30.160.60:FF:000158">
    <property type="entry name" value="Zinc finger protein 362"/>
    <property type="match status" value="1"/>
</dbReference>
<feature type="domain" description="C2H2-type" evidence="13">
    <location>
        <begin position="313"/>
        <end position="340"/>
    </location>
</feature>
<evidence type="ECO:0000256" key="7">
    <source>
        <dbReference type="ARBA" id="ARBA00023015"/>
    </source>
</evidence>
<keyword evidence="10" id="KW-0539">Nucleus</keyword>
<keyword evidence="5 11" id="KW-0863">Zinc-finger</keyword>
<feature type="compositionally biased region" description="Low complexity" evidence="12">
    <location>
        <begin position="377"/>
        <end position="396"/>
    </location>
</feature>
<dbReference type="PROSITE" id="PS00028">
    <property type="entry name" value="ZINC_FINGER_C2H2_1"/>
    <property type="match status" value="5"/>
</dbReference>
<feature type="domain" description="C2H2-type" evidence="13">
    <location>
        <begin position="343"/>
        <end position="370"/>
    </location>
</feature>
<evidence type="ECO:0000256" key="2">
    <source>
        <dbReference type="ARBA" id="ARBA00006991"/>
    </source>
</evidence>
<dbReference type="PANTHER" id="PTHR16515:SF49">
    <property type="entry name" value="GASTRULA ZINC FINGER PROTEIN XLCGF49.1-LIKE-RELATED"/>
    <property type="match status" value="1"/>
</dbReference>
<dbReference type="GeneID" id="114447902"/>
<feature type="region of interest" description="Disordered" evidence="12">
    <location>
        <begin position="195"/>
        <end position="226"/>
    </location>
</feature>
<evidence type="ECO:0000256" key="1">
    <source>
        <dbReference type="ARBA" id="ARBA00004123"/>
    </source>
</evidence>
<keyword evidence="8" id="KW-0238">DNA-binding</keyword>
<evidence type="ECO:0000256" key="11">
    <source>
        <dbReference type="PROSITE-ProRule" id="PRU00042"/>
    </source>
</evidence>
<evidence type="ECO:0000256" key="10">
    <source>
        <dbReference type="ARBA" id="ARBA00023242"/>
    </source>
</evidence>
<dbReference type="PROSITE" id="PS50157">
    <property type="entry name" value="ZINC_FINGER_C2H2_2"/>
    <property type="match status" value="5"/>
</dbReference>
<accession>A0A6P7JTL1</accession>
<evidence type="ECO:0000256" key="8">
    <source>
        <dbReference type="ARBA" id="ARBA00023125"/>
    </source>
</evidence>
<evidence type="ECO:0000256" key="5">
    <source>
        <dbReference type="ARBA" id="ARBA00022771"/>
    </source>
</evidence>
<dbReference type="InterPro" id="IPR036236">
    <property type="entry name" value="Znf_C2H2_sf"/>
</dbReference>
<keyword evidence="9" id="KW-0804">Transcription</keyword>
<evidence type="ECO:0000256" key="9">
    <source>
        <dbReference type="ARBA" id="ARBA00023163"/>
    </source>
</evidence>
<keyword evidence="6" id="KW-0862">Zinc</keyword>
<keyword evidence="7" id="KW-0805">Transcription regulation</keyword>
<dbReference type="Gene3D" id="3.30.160.60">
    <property type="entry name" value="Classic Zinc Finger"/>
    <property type="match status" value="4"/>
</dbReference>
<feature type="domain" description="C2H2-type" evidence="13">
    <location>
        <begin position="255"/>
        <end position="282"/>
    </location>
</feature>
<evidence type="ECO:0000256" key="12">
    <source>
        <dbReference type="SAM" id="MobiDB-lite"/>
    </source>
</evidence>
<gene>
    <name evidence="15" type="primary">znf384b</name>
</gene>
<keyword evidence="14" id="KW-1185">Reference proteome</keyword>
<protein>
    <submittedName>
        <fullName evidence="15">Zinc finger protein 384b isoform X2</fullName>
    </submittedName>
</protein>
<feature type="region of interest" description="Disordered" evidence="12">
    <location>
        <begin position="377"/>
        <end position="431"/>
    </location>
</feature>
<dbReference type="Proteomes" id="UP000515145">
    <property type="component" value="Chromosome 16"/>
</dbReference>
<evidence type="ECO:0000313" key="14">
    <source>
        <dbReference type="Proteomes" id="UP000515145"/>
    </source>
</evidence>
<feature type="domain" description="C2H2-type" evidence="13">
    <location>
        <begin position="227"/>
        <end position="254"/>
    </location>
</feature>
<dbReference type="GO" id="GO:0005634">
    <property type="term" value="C:nucleus"/>
    <property type="evidence" value="ECO:0007669"/>
    <property type="project" value="UniProtKB-SubCell"/>
</dbReference>
<feature type="compositionally biased region" description="Gly residues" evidence="12">
    <location>
        <begin position="411"/>
        <end position="421"/>
    </location>
</feature>
<keyword evidence="4" id="KW-0677">Repeat</keyword>
<dbReference type="GO" id="GO:0008270">
    <property type="term" value="F:zinc ion binding"/>
    <property type="evidence" value="ECO:0007669"/>
    <property type="project" value="UniProtKB-KW"/>
</dbReference>
<reference evidence="15" key="1">
    <citation type="submission" date="2025-08" db="UniProtKB">
        <authorList>
            <consortium name="RefSeq"/>
        </authorList>
    </citation>
    <scope>IDENTIFICATION</scope>
</reference>
<organism evidence="14 15">
    <name type="scientific">Parambassis ranga</name>
    <name type="common">Indian glassy fish</name>
    <dbReference type="NCBI Taxonomy" id="210632"/>
    <lineage>
        <taxon>Eukaryota</taxon>
        <taxon>Metazoa</taxon>
        <taxon>Chordata</taxon>
        <taxon>Craniata</taxon>
        <taxon>Vertebrata</taxon>
        <taxon>Euteleostomi</taxon>
        <taxon>Actinopterygii</taxon>
        <taxon>Neopterygii</taxon>
        <taxon>Teleostei</taxon>
        <taxon>Neoteleostei</taxon>
        <taxon>Acanthomorphata</taxon>
        <taxon>Ovalentaria</taxon>
        <taxon>Ambassidae</taxon>
        <taxon>Parambassis</taxon>
    </lineage>
</organism>
<sequence>MMEDSHFNSSYFWSPVPTVPGQIENAMFLNKVKEQHEKNASFAPSTASPYQTALLTIPNPGAKTDGGGQAGGAAHLHPPHSTQNITVLPVPSTGIMTAAGLVITTPQGTLVSPTSSQSFVSGHPATTMIVSALHSSDKKEGDGTSHVVVMPAPSKRGRKKKLTETRVGPLGGPGNETLILAHLSAGDHVTTLVHPPGDPYDLSNEDKDHGPKDGNKTYRNHTESKPHKCPHCTKSFANSSYLAQHIRIHTGVKPYTCSYCQKCFRQLSHLQQHSRIHTGDRPYKCAHPGCEKSFTQLSNLQSHRRQHNKDKPYKCPNCNKGYIDAASLEVHMSTHTVKHARIYSCGLCNRSYTSETYLVKHMEKHNPDQLTAPAVMTAQPTQQNQSQAQGQAGAQSRVESADGGSSRPGRAGNGAAGGGPQGQSQSSYPQTEISCPFDLHHYKTVSASDIQYKPVSAADIASHKDLCLTVSASTIQVDHLNS</sequence>
<dbReference type="InterPro" id="IPR013087">
    <property type="entry name" value="Znf_C2H2_type"/>
</dbReference>